<feature type="transmembrane region" description="Helical" evidence="1">
    <location>
        <begin position="6"/>
        <end position="23"/>
    </location>
</feature>
<keyword evidence="1" id="KW-0472">Membrane</keyword>
<keyword evidence="3" id="KW-1185">Reference proteome</keyword>
<proteinExistence type="predicted"/>
<reference evidence="2 3" key="1">
    <citation type="submission" date="2011-01" db="EMBL/GenBank/DDBJ databases">
        <authorList>
            <person name="Muzny D."/>
            <person name="Qin X."/>
            <person name="Deng J."/>
            <person name="Jiang H."/>
            <person name="Liu Y."/>
            <person name="Qu J."/>
            <person name="Song X.-Z."/>
            <person name="Zhang L."/>
            <person name="Thornton R."/>
            <person name="Coyle M."/>
            <person name="Francisco L."/>
            <person name="Jackson L."/>
            <person name="Javaid M."/>
            <person name="Korchina V."/>
            <person name="Kovar C."/>
            <person name="Mata R."/>
            <person name="Mathew T."/>
            <person name="Ngo R."/>
            <person name="Nguyen L."/>
            <person name="Nguyen N."/>
            <person name="Okwuonu G."/>
            <person name="Ongeri F."/>
            <person name="Pham C."/>
            <person name="Simmons D."/>
            <person name="Wilczek-Boney K."/>
            <person name="Hale W."/>
            <person name="Jakkamsetti A."/>
            <person name="Pham P."/>
            <person name="Ruth R."/>
            <person name="San Lucas F."/>
            <person name="Warren J."/>
            <person name="Zhang J."/>
            <person name="Zhao Z."/>
            <person name="Zhou C."/>
            <person name="Zhu D."/>
            <person name="Lee S."/>
            <person name="Bess C."/>
            <person name="Blankenburg K."/>
            <person name="Forbes L."/>
            <person name="Fu Q."/>
            <person name="Gubbala S."/>
            <person name="Hirani K."/>
            <person name="Jayaseelan J.C."/>
            <person name="Lara F."/>
            <person name="Munidasa M."/>
            <person name="Palculict T."/>
            <person name="Patil S."/>
            <person name="Pu L.-L."/>
            <person name="Saada N."/>
            <person name="Tang L."/>
            <person name="Weissenberger G."/>
            <person name="Zhu Y."/>
            <person name="Hemphill L."/>
            <person name="Shang Y."/>
            <person name="Youmans B."/>
            <person name="Ayvaz T."/>
            <person name="Ross M."/>
            <person name="Santibanez J."/>
            <person name="Aqrawi P."/>
            <person name="Gross S."/>
            <person name="Joshi V."/>
            <person name="Fowler G."/>
            <person name="Nazareth L."/>
            <person name="Reid J."/>
            <person name="Worley K."/>
            <person name="Petrosino J."/>
            <person name="Highlander S."/>
            <person name="Gibbs R."/>
        </authorList>
    </citation>
    <scope>NUCLEOTIDE SEQUENCE [LARGE SCALE GENOMIC DNA]</scope>
    <source>
        <strain evidence="2 3">DSM 16608</strain>
    </source>
</reference>
<evidence type="ECO:0000313" key="3">
    <source>
        <dbReference type="Proteomes" id="UP000005697"/>
    </source>
</evidence>
<name>F0F9J1_9BACT</name>
<evidence type="ECO:0000256" key="1">
    <source>
        <dbReference type="SAM" id="Phobius"/>
    </source>
</evidence>
<keyword evidence="1" id="KW-1133">Transmembrane helix</keyword>
<accession>F0F9J1</accession>
<evidence type="ECO:0008006" key="4">
    <source>
        <dbReference type="Google" id="ProtNLM"/>
    </source>
</evidence>
<dbReference type="HOGENOM" id="CLU_2383712_0_0_10"/>
<sequence>MDEDRLLYISSIICALLTLYQMFSRQKGTGVLSAIVLSGYSLPLYYLLFFRSENGAGLTWWFCLLVLNLMYTLSTAAHIIFKYIKGKRTAMYPP</sequence>
<feature type="transmembrane region" description="Helical" evidence="1">
    <location>
        <begin position="59"/>
        <end position="81"/>
    </location>
</feature>
<dbReference type="EMBL" id="AEWX01000030">
    <property type="protein sequence ID" value="EGC19219.1"/>
    <property type="molecule type" value="Genomic_DNA"/>
</dbReference>
<evidence type="ECO:0000313" key="2">
    <source>
        <dbReference type="EMBL" id="EGC19219.1"/>
    </source>
</evidence>
<comment type="caution">
    <text evidence="2">The sequence shown here is derived from an EMBL/GenBank/DDBJ whole genome shotgun (WGS) entry which is preliminary data.</text>
</comment>
<feature type="transmembrane region" description="Helical" evidence="1">
    <location>
        <begin position="30"/>
        <end position="47"/>
    </location>
</feature>
<keyword evidence="1" id="KW-0812">Transmembrane</keyword>
<dbReference type="RefSeq" id="WP_007367010.1">
    <property type="nucleotide sequence ID" value="NZ_GL872282.1"/>
</dbReference>
<dbReference type="AlphaFoldDB" id="F0F9J1"/>
<dbReference type="OrthoDB" id="1093697at2"/>
<gene>
    <name evidence="2" type="ORF">HMPREF9141_2258</name>
</gene>
<organism evidence="2 3">
    <name type="scientific">Prevotella multiformis DSM 16608</name>
    <dbReference type="NCBI Taxonomy" id="888743"/>
    <lineage>
        <taxon>Bacteria</taxon>
        <taxon>Pseudomonadati</taxon>
        <taxon>Bacteroidota</taxon>
        <taxon>Bacteroidia</taxon>
        <taxon>Bacteroidales</taxon>
        <taxon>Prevotellaceae</taxon>
        <taxon>Prevotella</taxon>
    </lineage>
</organism>
<protein>
    <recommendedName>
        <fullName evidence="4">Conjugal transfer protein</fullName>
    </recommendedName>
</protein>
<dbReference type="STRING" id="888743.HMPREF9141_2258"/>
<dbReference type="Proteomes" id="UP000005697">
    <property type="component" value="Unassembled WGS sequence"/>
</dbReference>